<organism evidence="1 2">
    <name type="scientific">Romeriopsis navalis LEGE 11480</name>
    <dbReference type="NCBI Taxonomy" id="2777977"/>
    <lineage>
        <taxon>Bacteria</taxon>
        <taxon>Bacillati</taxon>
        <taxon>Cyanobacteriota</taxon>
        <taxon>Cyanophyceae</taxon>
        <taxon>Leptolyngbyales</taxon>
        <taxon>Leptolyngbyaceae</taxon>
        <taxon>Romeriopsis</taxon>
        <taxon>Romeriopsis navalis</taxon>
    </lineage>
</organism>
<dbReference type="NCBIfam" id="TIGR04533">
    <property type="entry name" value="cyanosortB_assc"/>
    <property type="match status" value="1"/>
</dbReference>
<reference evidence="1" key="1">
    <citation type="submission" date="2020-10" db="EMBL/GenBank/DDBJ databases">
        <authorList>
            <person name="Castelo-Branco R."/>
            <person name="Eusebio N."/>
            <person name="Adriana R."/>
            <person name="Vieira A."/>
            <person name="Brugerolle De Fraissinette N."/>
            <person name="Rezende De Castro R."/>
            <person name="Schneider M.P."/>
            <person name="Vasconcelos V."/>
            <person name="Leao P.N."/>
        </authorList>
    </citation>
    <scope>NUCLEOTIDE SEQUENCE</scope>
    <source>
        <strain evidence="1">LEGE 11480</strain>
    </source>
</reference>
<dbReference type="EMBL" id="JADEXQ010000011">
    <property type="protein sequence ID" value="MBE9029134.1"/>
    <property type="molecule type" value="Genomic_DNA"/>
</dbReference>
<dbReference type="RefSeq" id="WP_264323952.1">
    <property type="nucleotide sequence ID" value="NZ_JADEXQ010000011.1"/>
</dbReference>
<evidence type="ECO:0000313" key="2">
    <source>
        <dbReference type="Proteomes" id="UP000625316"/>
    </source>
</evidence>
<name>A0A928Z238_9CYAN</name>
<proteinExistence type="predicted"/>
<accession>A0A928Z238</accession>
<dbReference type="AlphaFoldDB" id="A0A928Z238"/>
<evidence type="ECO:0000313" key="1">
    <source>
        <dbReference type="EMBL" id="MBE9029134.1"/>
    </source>
</evidence>
<protein>
    <submittedName>
        <fullName evidence="1">Cyanoexosortase B system-associated protein</fullName>
    </submittedName>
</protein>
<gene>
    <name evidence="1" type="ORF">IQ266_05075</name>
</gene>
<sequence>MLLSVPRSWHLSRAKLVLLVFLAVLLVIGAVPNYIGQKWQWKMPPPVTQLKQLREIRQQGVPIQNWKNNDEQPVILGDHHWYLQNMANGEQKASLFLMPQSGPKRQPQVEWSDIEGIQRWQSDSYKTLKIGLSEPNQQFETRFFRAWTRSRTYAVAQWYAQSNGGSPIASKWYVADRLAQWQHKRVPWIAVSVQMPIAPLDDLDKYEAQVTALAQTIQTSLNHQIFHPKAASPT</sequence>
<comment type="caution">
    <text evidence="1">The sequence shown here is derived from an EMBL/GenBank/DDBJ whole genome shotgun (WGS) entry which is preliminary data.</text>
</comment>
<dbReference type="InterPro" id="IPR030917">
    <property type="entry name" value="Cyanoexo_CrtB_assoc"/>
</dbReference>
<keyword evidence="2" id="KW-1185">Reference proteome</keyword>
<dbReference type="Proteomes" id="UP000625316">
    <property type="component" value="Unassembled WGS sequence"/>
</dbReference>